<dbReference type="GO" id="GO:0004478">
    <property type="term" value="F:methionine adenosyltransferase activity"/>
    <property type="evidence" value="ECO:0007669"/>
    <property type="project" value="UniProtKB-UniRule"/>
</dbReference>
<dbReference type="Pfam" id="PF02772">
    <property type="entry name" value="S-AdoMet_synt_M"/>
    <property type="match status" value="1"/>
</dbReference>
<feature type="binding site" evidence="10">
    <location>
        <position position="280"/>
    </location>
    <ligand>
        <name>ATP</name>
        <dbReference type="ChEBI" id="CHEBI:30616"/>
        <note>ligand shared between two neighboring subunits</note>
    </ligand>
</feature>
<dbReference type="Proteomes" id="UP001071110">
    <property type="component" value="Unassembled WGS sequence"/>
</dbReference>
<keyword evidence="17" id="KW-1185">Reference proteome</keyword>
<feature type="binding site" evidence="10">
    <location>
        <position position="257"/>
    </location>
    <ligand>
        <name>L-methionine</name>
        <dbReference type="ChEBI" id="CHEBI:57844"/>
        <note>ligand shared between two neighboring subunits</note>
    </ligand>
</feature>
<comment type="pathway">
    <text evidence="1 10">Amino-acid biosynthesis; S-adenosyl-L-methionine biosynthesis; S-adenosyl-L-methionine from L-methionine: step 1/1.</text>
</comment>
<evidence type="ECO:0000259" key="15">
    <source>
        <dbReference type="Pfam" id="PF02773"/>
    </source>
</evidence>
<dbReference type="SUPFAM" id="SSF55973">
    <property type="entry name" value="S-adenosylmethionine synthetase"/>
    <property type="match status" value="3"/>
</dbReference>
<evidence type="ECO:0000256" key="6">
    <source>
        <dbReference type="ARBA" id="ARBA00022741"/>
    </source>
</evidence>
<feature type="binding site" description="in other chain" evidence="10">
    <location>
        <begin position="263"/>
        <end position="264"/>
    </location>
    <ligand>
        <name>ATP</name>
        <dbReference type="ChEBI" id="CHEBI:30616"/>
        <note>ligand shared between two neighboring subunits</note>
    </ligand>
</feature>
<evidence type="ECO:0000313" key="16">
    <source>
        <dbReference type="EMBL" id="MCZ2219977.1"/>
    </source>
</evidence>
<gene>
    <name evidence="10 16" type="primary">metK</name>
    <name evidence="16" type="ORF">NUW87_01120</name>
</gene>
<comment type="cofactor">
    <cofactor evidence="10">
        <name>K(+)</name>
        <dbReference type="ChEBI" id="CHEBI:29103"/>
    </cofactor>
    <text evidence="10">Binds 1 potassium ion per subunit.</text>
</comment>
<keyword evidence="7 10" id="KW-0067">ATP-binding</keyword>
<dbReference type="EC" id="2.5.1.6" evidence="10"/>
<feature type="binding site" evidence="10">
    <location>
        <position position="284"/>
    </location>
    <ligand>
        <name>ATP</name>
        <dbReference type="ChEBI" id="CHEBI:30616"/>
        <note>ligand shared between two neighboring subunits</note>
    </ligand>
</feature>
<sequence length="405" mass="43943">MSTDTYFRLFTSESVTEGHPDKICDAISDAILDDMLAQDPEAKVAVETLATTGQVHVVGEVRTSAYSNIARIVREKLVEIGFDSSEVGFDGRSCGVNIAIGDQSAEIHDSVVTSQEVRENTSTGAEDQTGAGDQGLMFGYATNETPEFMPLPISTAHHLARRLSQVRHEGIVDGLRPDGKTQVTFAYDGQTPAFIDTIVISTQHDPDFTGEPLEAALREHVINWVLKDADLERYYREDTKVLVNPSGSFIQGGPMSDAGLTGRKIIVDTYGGMARHGGGAFSGKDPSKVDRSGAYAMRWVAKNIVAAGLAERVEVQVAYAIGRANPVGLYVETFGTATEGQTDESIQQAVEKVFDLRPEVIIRELDLKRPIYAQTAAYGHFGRTDIDVPWERTDKVDDLKAAAGV</sequence>
<comment type="function">
    <text evidence="10">Catalyzes the formation of S-adenosylmethionine (AdoMet) from methionine and ATP. The overall synthetic reaction is composed of two sequential steps, AdoMet formation and the subsequent tripolyphosphate hydrolysis which occurs prior to release of AdoMet from the enzyme.</text>
</comment>
<evidence type="ECO:0000256" key="3">
    <source>
        <dbReference type="ARBA" id="ARBA00022563"/>
    </source>
</evidence>
<comment type="catalytic activity">
    <reaction evidence="10">
        <text>L-methionine + ATP + H2O = S-adenosyl-L-methionine + phosphate + diphosphate</text>
        <dbReference type="Rhea" id="RHEA:21080"/>
        <dbReference type="ChEBI" id="CHEBI:15377"/>
        <dbReference type="ChEBI" id="CHEBI:30616"/>
        <dbReference type="ChEBI" id="CHEBI:33019"/>
        <dbReference type="ChEBI" id="CHEBI:43474"/>
        <dbReference type="ChEBI" id="CHEBI:57844"/>
        <dbReference type="ChEBI" id="CHEBI:59789"/>
        <dbReference type="EC" id="2.5.1.6"/>
    </reaction>
</comment>
<name>A0A9Q4IFF0_9CORY</name>
<evidence type="ECO:0000256" key="12">
    <source>
        <dbReference type="RuleBase" id="RU004462"/>
    </source>
</evidence>
<protein>
    <recommendedName>
        <fullName evidence="10">S-adenosylmethionine synthase</fullName>
        <shortName evidence="10">AdoMet synthase</shortName>
        <ecNumber evidence="10">2.5.1.6</ecNumber>
    </recommendedName>
    <alternativeName>
        <fullName evidence="10">MAT</fullName>
    </alternativeName>
    <alternativeName>
        <fullName evidence="10">Methionine adenosyltransferase</fullName>
    </alternativeName>
</protein>
<keyword evidence="10" id="KW-0963">Cytoplasm</keyword>
<dbReference type="InterPro" id="IPR022628">
    <property type="entry name" value="S-AdoMet_synt_N"/>
</dbReference>
<comment type="cofactor">
    <cofactor evidence="10">
        <name>Mg(2+)</name>
        <dbReference type="ChEBI" id="CHEBI:18420"/>
    </cofactor>
    <text evidence="10">Binds 2 divalent ions per subunit.</text>
</comment>
<dbReference type="Pfam" id="PF02773">
    <property type="entry name" value="S-AdoMet_synt_C"/>
    <property type="match status" value="1"/>
</dbReference>
<dbReference type="GO" id="GO:0006730">
    <property type="term" value="P:one-carbon metabolic process"/>
    <property type="evidence" value="ECO:0007669"/>
    <property type="project" value="UniProtKB-KW"/>
</dbReference>
<keyword evidence="3 10" id="KW-0554">One-carbon metabolism</keyword>
<evidence type="ECO:0000256" key="9">
    <source>
        <dbReference type="ARBA" id="ARBA00022958"/>
    </source>
</evidence>
<dbReference type="Gene3D" id="3.30.300.10">
    <property type="match status" value="3"/>
</dbReference>
<feature type="domain" description="S-adenosylmethionine synthetase N-terminal" evidence="13">
    <location>
        <begin position="9"/>
        <end position="105"/>
    </location>
</feature>
<dbReference type="InterPro" id="IPR002133">
    <property type="entry name" value="S-AdoMet_synthetase"/>
</dbReference>
<dbReference type="GO" id="GO:0005737">
    <property type="term" value="C:cytoplasm"/>
    <property type="evidence" value="ECO:0007669"/>
    <property type="project" value="UniProtKB-SubCell"/>
</dbReference>
<dbReference type="PANTHER" id="PTHR11964">
    <property type="entry name" value="S-ADENOSYLMETHIONINE SYNTHETASE"/>
    <property type="match status" value="1"/>
</dbReference>
<evidence type="ECO:0000256" key="7">
    <source>
        <dbReference type="ARBA" id="ARBA00022840"/>
    </source>
</evidence>
<accession>A0A9Q4IFF0</accession>
<dbReference type="EMBL" id="JANRML010000001">
    <property type="protein sequence ID" value="MCZ2219977.1"/>
    <property type="molecule type" value="Genomic_DNA"/>
</dbReference>
<comment type="caution">
    <text evidence="16">The sequence shown here is derived from an EMBL/GenBank/DDBJ whole genome shotgun (WGS) entry which is preliminary data.</text>
</comment>
<dbReference type="CDD" id="cd18079">
    <property type="entry name" value="S-AdoMet_synt"/>
    <property type="match status" value="1"/>
</dbReference>
<evidence type="ECO:0000259" key="14">
    <source>
        <dbReference type="Pfam" id="PF02772"/>
    </source>
</evidence>
<dbReference type="PROSITE" id="PS00377">
    <property type="entry name" value="ADOMET_SYNTHASE_2"/>
    <property type="match status" value="1"/>
</dbReference>
<proteinExistence type="inferred from homology"/>
<feature type="binding site" description="in other chain" evidence="10">
    <location>
        <position position="103"/>
    </location>
    <ligand>
        <name>L-methionine</name>
        <dbReference type="ChEBI" id="CHEBI:57844"/>
        <note>ligand shared between two neighboring subunits</note>
    </ligand>
</feature>
<comment type="similarity">
    <text evidence="2 10 12">Belongs to the AdoMet synthase family.</text>
</comment>
<comment type="subcellular location">
    <subcellularLocation>
        <location evidence="10 11">Cytoplasm</location>
    </subcellularLocation>
</comment>
<dbReference type="GO" id="GO:0006556">
    <property type="term" value="P:S-adenosylmethionine biosynthetic process"/>
    <property type="evidence" value="ECO:0007669"/>
    <property type="project" value="UniProtKB-UniRule"/>
</dbReference>
<dbReference type="GO" id="GO:0005524">
    <property type="term" value="F:ATP binding"/>
    <property type="evidence" value="ECO:0007669"/>
    <property type="project" value="UniProtKB-UniRule"/>
</dbReference>
<dbReference type="InterPro" id="IPR022629">
    <property type="entry name" value="S-AdoMet_synt_central"/>
</dbReference>
<organism evidence="16 17">
    <name type="scientific">Corynebacterium pilbarense</name>
    <dbReference type="NCBI Taxonomy" id="1288393"/>
    <lineage>
        <taxon>Bacteria</taxon>
        <taxon>Bacillati</taxon>
        <taxon>Actinomycetota</taxon>
        <taxon>Actinomycetes</taxon>
        <taxon>Mycobacteriales</taxon>
        <taxon>Corynebacteriaceae</taxon>
        <taxon>Corynebacterium</taxon>
    </lineage>
</organism>
<dbReference type="GO" id="GO:0000287">
    <property type="term" value="F:magnesium ion binding"/>
    <property type="evidence" value="ECO:0007669"/>
    <property type="project" value="UniProtKB-UniRule"/>
</dbReference>
<reference evidence="16" key="1">
    <citation type="submission" date="2022-08" db="EMBL/GenBank/DDBJ databases">
        <title>Corynebacterium sp. nov., isolated from clinical breast specimens.</title>
        <authorList>
            <person name="Zhang T."/>
        </authorList>
    </citation>
    <scope>NUCLEOTIDE SEQUENCE</scope>
    <source>
        <strain evidence="16">CCUG 57942</strain>
    </source>
</reference>
<feature type="binding site" description="in other chain" evidence="10">
    <location>
        <begin position="178"/>
        <end position="180"/>
    </location>
    <ligand>
        <name>ATP</name>
        <dbReference type="ChEBI" id="CHEBI:30616"/>
        <note>ligand shared between two neighboring subunits</note>
    </ligand>
</feature>
<dbReference type="InterPro" id="IPR022636">
    <property type="entry name" value="S-AdoMet_synthetase_sfam"/>
</dbReference>
<dbReference type="Pfam" id="PF00438">
    <property type="entry name" value="S-AdoMet_synt_N"/>
    <property type="match status" value="1"/>
</dbReference>
<feature type="binding site" evidence="10">
    <location>
        <position position="21"/>
    </location>
    <ligand>
        <name>Mg(2+)</name>
        <dbReference type="ChEBI" id="CHEBI:18420"/>
    </ligand>
</feature>
<feature type="binding site" description="in other chain" evidence="10">
    <location>
        <position position="288"/>
    </location>
    <ligand>
        <name>L-methionine</name>
        <dbReference type="ChEBI" id="CHEBI:57844"/>
        <note>ligand shared between two neighboring subunits</note>
    </ligand>
</feature>
<feature type="binding site" description="in other chain" evidence="10">
    <location>
        <position position="19"/>
    </location>
    <ligand>
        <name>ATP</name>
        <dbReference type="ChEBI" id="CHEBI:30616"/>
        <note>ligand shared between two neighboring subunits</note>
    </ligand>
</feature>
<feature type="binding site" evidence="10">
    <location>
        <position position="257"/>
    </location>
    <ligand>
        <name>ATP</name>
        <dbReference type="ChEBI" id="CHEBI:30616"/>
        <note>ligand shared between two neighboring subunits</note>
    </ligand>
</feature>
<evidence type="ECO:0000256" key="2">
    <source>
        <dbReference type="ARBA" id="ARBA00009685"/>
    </source>
</evidence>
<feature type="domain" description="S-adenosylmethionine synthetase central" evidence="14">
    <location>
        <begin position="129"/>
        <end position="249"/>
    </location>
</feature>
<evidence type="ECO:0000256" key="4">
    <source>
        <dbReference type="ARBA" id="ARBA00022679"/>
    </source>
</evidence>
<evidence type="ECO:0000259" key="13">
    <source>
        <dbReference type="Pfam" id="PF00438"/>
    </source>
</evidence>
<evidence type="ECO:0000256" key="10">
    <source>
        <dbReference type="HAMAP-Rule" id="MF_00086"/>
    </source>
</evidence>
<evidence type="ECO:0000256" key="11">
    <source>
        <dbReference type="RuleBase" id="RU000542"/>
    </source>
</evidence>
<dbReference type="InterPro" id="IPR022630">
    <property type="entry name" value="S-AdoMet_synt_C"/>
</dbReference>
<keyword evidence="8 10" id="KW-0460">Magnesium</keyword>
<keyword evidence="4 10" id="KW-0808">Transferase</keyword>
<keyword evidence="5 10" id="KW-0479">Metal-binding</keyword>
<dbReference type="PIRSF" id="PIRSF000497">
    <property type="entry name" value="MAT"/>
    <property type="match status" value="1"/>
</dbReference>
<feature type="domain" description="S-adenosylmethionine synthetase C-terminal" evidence="15">
    <location>
        <begin position="252"/>
        <end position="392"/>
    </location>
</feature>
<feature type="binding site" evidence="10">
    <location>
        <position position="47"/>
    </location>
    <ligand>
        <name>K(+)</name>
        <dbReference type="ChEBI" id="CHEBI:29103"/>
    </ligand>
</feature>
<dbReference type="FunFam" id="3.30.300.10:FF:000003">
    <property type="entry name" value="S-adenosylmethionine synthase"/>
    <property type="match status" value="1"/>
</dbReference>
<keyword evidence="9 10" id="KW-0630">Potassium</keyword>
<comment type="subunit">
    <text evidence="10">Homotetramer; dimer of dimers.</text>
</comment>
<evidence type="ECO:0000313" key="17">
    <source>
        <dbReference type="Proteomes" id="UP001071110"/>
    </source>
</evidence>
<dbReference type="HAMAP" id="MF_00086">
    <property type="entry name" value="S_AdoMet_synth1"/>
    <property type="match status" value="1"/>
</dbReference>
<evidence type="ECO:0000256" key="8">
    <source>
        <dbReference type="ARBA" id="ARBA00022842"/>
    </source>
</evidence>
<dbReference type="InterPro" id="IPR022631">
    <property type="entry name" value="ADOMET_SYNTHASE_CS"/>
</dbReference>
<feature type="binding site" description="in other chain" evidence="10">
    <location>
        <position position="60"/>
    </location>
    <ligand>
        <name>L-methionine</name>
        <dbReference type="ChEBI" id="CHEBI:57844"/>
        <note>ligand shared between two neighboring subunits</note>
    </ligand>
</feature>
<feature type="region of interest" description="Flexible loop" evidence="10">
    <location>
        <begin position="103"/>
        <end position="113"/>
    </location>
</feature>
<evidence type="ECO:0000256" key="1">
    <source>
        <dbReference type="ARBA" id="ARBA00005224"/>
    </source>
</evidence>
<evidence type="ECO:0000256" key="5">
    <source>
        <dbReference type="ARBA" id="ARBA00022723"/>
    </source>
</evidence>
<comment type="caution">
    <text evidence="10">Lacks conserved residue(s) required for the propagation of feature annotation.</text>
</comment>
<dbReference type="RefSeq" id="WP_239218164.1">
    <property type="nucleotide sequence ID" value="NZ_BAABDP010000009.1"/>
</dbReference>
<keyword evidence="6 10" id="KW-0547">Nucleotide-binding</keyword>
<dbReference type="AlphaFoldDB" id="A0A9Q4IFF0"/>
<dbReference type="NCBIfam" id="TIGR01034">
    <property type="entry name" value="metK"/>
    <property type="match status" value="1"/>
</dbReference>
<dbReference type="PROSITE" id="PS00376">
    <property type="entry name" value="ADOMET_SYNTHASE_1"/>
    <property type="match status" value="1"/>
</dbReference>